<keyword evidence="1" id="KW-0472">Membrane</keyword>
<dbReference type="Proteomes" id="UP000499080">
    <property type="component" value="Unassembled WGS sequence"/>
</dbReference>
<keyword evidence="1" id="KW-0812">Transmembrane</keyword>
<dbReference type="EMBL" id="BGPR01030854">
    <property type="protein sequence ID" value="GBO03623.1"/>
    <property type="molecule type" value="Genomic_DNA"/>
</dbReference>
<name>A0A4Y2TSL2_ARAVE</name>
<proteinExistence type="predicted"/>
<comment type="caution">
    <text evidence="2">The sequence shown here is derived from an EMBL/GenBank/DDBJ whole genome shotgun (WGS) entry which is preliminary data.</text>
</comment>
<protein>
    <submittedName>
        <fullName evidence="2">Uncharacterized protein</fullName>
    </submittedName>
</protein>
<dbReference type="AlphaFoldDB" id="A0A4Y2TSL2"/>
<accession>A0A4Y2TSL2</accession>
<organism evidence="2 3">
    <name type="scientific">Araneus ventricosus</name>
    <name type="common">Orbweaver spider</name>
    <name type="synonym">Epeira ventricosa</name>
    <dbReference type="NCBI Taxonomy" id="182803"/>
    <lineage>
        <taxon>Eukaryota</taxon>
        <taxon>Metazoa</taxon>
        <taxon>Ecdysozoa</taxon>
        <taxon>Arthropoda</taxon>
        <taxon>Chelicerata</taxon>
        <taxon>Arachnida</taxon>
        <taxon>Araneae</taxon>
        <taxon>Araneomorphae</taxon>
        <taxon>Entelegynae</taxon>
        <taxon>Araneoidea</taxon>
        <taxon>Araneidae</taxon>
        <taxon>Araneus</taxon>
    </lineage>
</organism>
<evidence type="ECO:0000256" key="1">
    <source>
        <dbReference type="SAM" id="Phobius"/>
    </source>
</evidence>
<reference evidence="2 3" key="1">
    <citation type="journal article" date="2019" name="Sci. Rep.">
        <title>Orb-weaving spider Araneus ventricosus genome elucidates the spidroin gene catalogue.</title>
        <authorList>
            <person name="Kono N."/>
            <person name="Nakamura H."/>
            <person name="Ohtoshi R."/>
            <person name="Moran D.A.P."/>
            <person name="Shinohara A."/>
            <person name="Yoshida Y."/>
            <person name="Fujiwara M."/>
            <person name="Mori M."/>
            <person name="Tomita M."/>
            <person name="Arakawa K."/>
        </authorList>
    </citation>
    <scope>NUCLEOTIDE SEQUENCE [LARGE SCALE GENOMIC DNA]</scope>
</reference>
<sequence>MWSAEIHCASEAVRMTCPNRGWILPRRRSLVVSFFELWSNLYFTLFFSRSLHPGMWSAEIHCASEAARMTCPNRGWILPRRRSLVVPFFELWINLYFTLFVVPWIVSNYFMDSSFVYLWQSGTNIPLKKCSDCPRTSSLTQNVSESFLTVKQCVCCNLNIFLTHIWVNVVLLVYTDL</sequence>
<evidence type="ECO:0000313" key="2">
    <source>
        <dbReference type="EMBL" id="GBO03623.1"/>
    </source>
</evidence>
<feature type="transmembrane region" description="Helical" evidence="1">
    <location>
        <begin position="91"/>
        <end position="111"/>
    </location>
</feature>
<keyword evidence="3" id="KW-1185">Reference proteome</keyword>
<keyword evidence="1" id="KW-1133">Transmembrane helix</keyword>
<evidence type="ECO:0000313" key="3">
    <source>
        <dbReference type="Proteomes" id="UP000499080"/>
    </source>
</evidence>
<gene>
    <name evidence="2" type="ORF">AVEN_222454_1</name>
</gene>